<dbReference type="SMART" id="SM00028">
    <property type="entry name" value="TPR"/>
    <property type="match status" value="2"/>
</dbReference>
<feature type="non-terminal residue" evidence="1">
    <location>
        <position position="101"/>
    </location>
</feature>
<dbReference type="PANTHER" id="PTHR44523">
    <property type="entry name" value="TETRATRICOPEPTIDE REPEAT PROTEIN 13"/>
    <property type="match status" value="1"/>
</dbReference>
<evidence type="ECO:0000313" key="1">
    <source>
        <dbReference type="EMBL" id="SVD76896.1"/>
    </source>
</evidence>
<protein>
    <submittedName>
        <fullName evidence="1">Uncharacterized protein</fullName>
    </submittedName>
</protein>
<accession>A0A382Y0T3</accession>
<proteinExistence type="predicted"/>
<dbReference type="InterPro" id="IPR019734">
    <property type="entry name" value="TPR_rpt"/>
</dbReference>
<dbReference type="AlphaFoldDB" id="A0A382Y0T3"/>
<sequence length="101" mass="11260">MLRVSLIILFTIGLMIGYASEIAETKGKAIRHNDRGLNYYKQGKLDTAIAEFKRALKINPGLIEARNNLGNAYHDQGNLIAAVTEYQKAIEINPNDAEAHY</sequence>
<dbReference type="Pfam" id="PF13414">
    <property type="entry name" value="TPR_11"/>
    <property type="match status" value="1"/>
</dbReference>
<organism evidence="1">
    <name type="scientific">marine metagenome</name>
    <dbReference type="NCBI Taxonomy" id="408172"/>
    <lineage>
        <taxon>unclassified sequences</taxon>
        <taxon>metagenomes</taxon>
        <taxon>ecological metagenomes</taxon>
    </lineage>
</organism>
<dbReference type="SUPFAM" id="SSF48452">
    <property type="entry name" value="TPR-like"/>
    <property type="match status" value="1"/>
</dbReference>
<dbReference type="PANTHER" id="PTHR44523:SF1">
    <property type="entry name" value="TETRATRICOPEPTIDE REPEAT PROTEIN 13"/>
    <property type="match status" value="1"/>
</dbReference>
<reference evidence="1" key="1">
    <citation type="submission" date="2018-05" db="EMBL/GenBank/DDBJ databases">
        <authorList>
            <person name="Lanie J.A."/>
            <person name="Ng W.-L."/>
            <person name="Kazmierczak K.M."/>
            <person name="Andrzejewski T.M."/>
            <person name="Davidsen T.M."/>
            <person name="Wayne K.J."/>
            <person name="Tettelin H."/>
            <person name="Glass J.I."/>
            <person name="Rusch D."/>
            <person name="Podicherti R."/>
            <person name="Tsui H.-C.T."/>
            <person name="Winkler M.E."/>
        </authorList>
    </citation>
    <scope>NUCLEOTIDE SEQUENCE</scope>
</reference>
<name>A0A382Y0T3_9ZZZZ</name>
<gene>
    <name evidence="1" type="ORF">METZ01_LOCUS429750</name>
</gene>
<dbReference type="InterPro" id="IPR011990">
    <property type="entry name" value="TPR-like_helical_dom_sf"/>
</dbReference>
<dbReference type="EMBL" id="UINC01172028">
    <property type="protein sequence ID" value="SVD76896.1"/>
    <property type="molecule type" value="Genomic_DNA"/>
</dbReference>
<dbReference type="PROSITE" id="PS50005">
    <property type="entry name" value="TPR"/>
    <property type="match status" value="2"/>
</dbReference>
<dbReference type="Gene3D" id="1.25.40.10">
    <property type="entry name" value="Tetratricopeptide repeat domain"/>
    <property type="match status" value="1"/>
</dbReference>
<dbReference type="PROSITE" id="PS50293">
    <property type="entry name" value="TPR_REGION"/>
    <property type="match status" value="1"/>
</dbReference>